<keyword evidence="4" id="KW-1185">Reference proteome</keyword>
<reference evidence="3 4" key="1">
    <citation type="submission" date="2021-03" db="EMBL/GenBank/DDBJ databases">
        <title>novel species in genus Cellulomonas.</title>
        <authorList>
            <person name="Zhang G."/>
        </authorList>
    </citation>
    <scope>NUCLEOTIDE SEQUENCE [LARGE SCALE GENOMIC DNA]</scope>
    <source>
        <strain evidence="4">zg-ZUI188</strain>
    </source>
</reference>
<evidence type="ECO:0000256" key="1">
    <source>
        <dbReference type="ARBA" id="ARBA00022676"/>
    </source>
</evidence>
<dbReference type="InterPro" id="IPR002201">
    <property type="entry name" value="Glyco_trans_9"/>
</dbReference>
<evidence type="ECO:0000313" key="3">
    <source>
        <dbReference type="EMBL" id="MBO3085774.1"/>
    </source>
</evidence>
<dbReference type="EMBL" id="JAGFBM010000008">
    <property type="protein sequence ID" value="MBO3085774.1"/>
    <property type="molecule type" value="Genomic_DNA"/>
</dbReference>
<dbReference type="SUPFAM" id="SSF53756">
    <property type="entry name" value="UDP-Glycosyltransferase/glycogen phosphorylase"/>
    <property type="match status" value="1"/>
</dbReference>
<dbReference type="PANTHER" id="PTHR30160">
    <property type="entry name" value="TETRAACYLDISACCHARIDE 4'-KINASE-RELATED"/>
    <property type="match status" value="1"/>
</dbReference>
<gene>
    <name evidence="3" type="ORF">J4035_14110</name>
</gene>
<dbReference type="Gene3D" id="3.40.50.2000">
    <property type="entry name" value="Glycogen Phosphorylase B"/>
    <property type="match status" value="2"/>
</dbReference>
<dbReference type="CDD" id="cd03789">
    <property type="entry name" value="GT9_LPS_heptosyltransferase"/>
    <property type="match status" value="1"/>
</dbReference>
<sequence>MAVTAARADVLVLRALGLGDALTGIPALRGVRRAWPDRRLVLAAPEVVGRWLQGLGLVDEVLDTVGLLAPLRWVGRQHVAVNLHGRGPQSHALLAETRPSRLVAFATPDHSGPAWRPDEHEVDRWCRLVRSAGGACDRDDLRLHVGAVRSTEALLHPGAASAARRWPAERWAVVARHLADRGVPVTLTGGPAEQGLCEHVRAHAGPGVRRAGRLSLDGLAARVAGARLLVCGDTGVAHLATATGTPSVLVFGPTPPLWWGPAIDADLHPVLWHGNGSAVGDPHGTVLDPALDAIGTDEVVTAVDALLASSG</sequence>
<proteinExistence type="predicted"/>
<protein>
    <submittedName>
        <fullName evidence="3">Glycosyltransferase family 9 protein</fullName>
    </submittedName>
</protein>
<organism evidence="3 4">
    <name type="scientific">Cellulomonas fengjieae</name>
    <dbReference type="NCBI Taxonomy" id="2819978"/>
    <lineage>
        <taxon>Bacteria</taxon>
        <taxon>Bacillati</taxon>
        <taxon>Actinomycetota</taxon>
        <taxon>Actinomycetes</taxon>
        <taxon>Micrococcales</taxon>
        <taxon>Cellulomonadaceae</taxon>
        <taxon>Cellulomonas</taxon>
    </lineage>
</organism>
<evidence type="ECO:0000256" key="2">
    <source>
        <dbReference type="ARBA" id="ARBA00022679"/>
    </source>
</evidence>
<dbReference type="InterPro" id="IPR051199">
    <property type="entry name" value="LPS_LOS_Heptosyltrfase"/>
</dbReference>
<dbReference type="PANTHER" id="PTHR30160:SF1">
    <property type="entry name" value="LIPOPOLYSACCHARIDE 1,2-N-ACETYLGLUCOSAMINETRANSFERASE-RELATED"/>
    <property type="match status" value="1"/>
</dbReference>
<dbReference type="Proteomes" id="UP000678317">
    <property type="component" value="Unassembled WGS sequence"/>
</dbReference>
<name>A0ABS3SK97_9CELL</name>
<accession>A0ABS3SK97</accession>
<keyword evidence="2" id="KW-0808">Transferase</keyword>
<keyword evidence="1" id="KW-0328">Glycosyltransferase</keyword>
<dbReference type="Pfam" id="PF01075">
    <property type="entry name" value="Glyco_transf_9"/>
    <property type="match status" value="1"/>
</dbReference>
<comment type="caution">
    <text evidence="3">The sequence shown here is derived from an EMBL/GenBank/DDBJ whole genome shotgun (WGS) entry which is preliminary data.</text>
</comment>
<evidence type="ECO:0000313" key="4">
    <source>
        <dbReference type="Proteomes" id="UP000678317"/>
    </source>
</evidence>